<evidence type="ECO:0000313" key="1">
    <source>
        <dbReference type="EMBL" id="MCM2678685.1"/>
    </source>
</evidence>
<name>A0AA42B6D9_9GAMM</name>
<dbReference type="Proteomes" id="UP001165393">
    <property type="component" value="Unassembled WGS sequence"/>
</dbReference>
<keyword evidence="2" id="KW-1185">Reference proteome</keyword>
<proteinExistence type="predicted"/>
<accession>A0AA42B6D9</accession>
<dbReference type="EMBL" id="JAMQGP010000001">
    <property type="protein sequence ID" value="MCM2678685.1"/>
    <property type="molecule type" value="Genomic_DNA"/>
</dbReference>
<evidence type="ECO:0000313" key="2">
    <source>
        <dbReference type="Proteomes" id="UP001165393"/>
    </source>
</evidence>
<reference evidence="1 2" key="1">
    <citation type="journal article" date="2013" name="Antonie Van Leeuwenhoek">
        <title>Echinimonas agarilytica gen. nov., sp. nov., a new gammaproteobacterium isolated from the sea urchin Strongylocentrotus intermedius.</title>
        <authorList>
            <person name="Nedashkovskaya O.I."/>
            <person name="Stenkova A.M."/>
            <person name="Zhukova N.V."/>
            <person name="Van Trappen S."/>
            <person name="Lee J.S."/>
            <person name="Kim S.B."/>
        </authorList>
    </citation>
    <scope>NUCLEOTIDE SEQUENCE [LARGE SCALE GENOMIC DNA]</scope>
    <source>
        <strain evidence="1 2">KMM 6351</strain>
    </source>
</reference>
<comment type="caution">
    <text evidence="1">The sequence shown here is derived from an EMBL/GenBank/DDBJ whole genome shotgun (WGS) entry which is preliminary data.</text>
</comment>
<sequence length="526" mass="58748">MASLKQFLTLFDLAEAANYPEISEYLDCIKQSSFELNDWLTQGLQQVLGDDPRLGIMLHPAVVLAVTQFAVARHTQIKQSTLEPITLPSFSSLKEMEAVRLNEPHHKLLSQLINPDFDFSQLNAVDWGEHDGTNYTAVTHPAPISTQSSAVTQVTYGMPVLKRLAFSLISRGQVKFLRKLPALPQAKRHAVLREQWFASLDKTGRSHDELALALYVVLTAPCYMAEYAAQALVNARYFNQKLNALATGPEMIRKPEIAALIADVKYTEKPIFGIQHGGNAGQIDPRWNEIAEECFVSHFGTWGYTIAEHDEVMPNLKLSTVFSKPLSLVSMPSNDKVLVVVQYISNQIQHGFHSPSFTRQTGSVKSALKMIGDACPGYKIHIRSHPLNNKQDLIDNLDLAQYSNIEFVEGSRGTIAEDAKHYQAVLFTTPSGTGHSECLDAGIPFLVVCERNDVWLRPQNQDVYQQLLDSKIWVTSTDQLSEHVAKAFLPSDTSTSSYQTFYQRFVGVSSGYLSRWIAAFAKIQTK</sequence>
<organism evidence="1 2">
    <name type="scientific">Echinimonas agarilytica</name>
    <dbReference type="NCBI Taxonomy" id="1215918"/>
    <lineage>
        <taxon>Bacteria</taxon>
        <taxon>Pseudomonadati</taxon>
        <taxon>Pseudomonadota</taxon>
        <taxon>Gammaproteobacteria</taxon>
        <taxon>Alteromonadales</taxon>
        <taxon>Echinimonadaceae</taxon>
        <taxon>Echinimonas</taxon>
    </lineage>
</organism>
<dbReference type="RefSeq" id="WP_251260045.1">
    <property type="nucleotide sequence ID" value="NZ_JAMQGP010000001.1"/>
</dbReference>
<dbReference type="AlphaFoldDB" id="A0AA42B6D9"/>
<protein>
    <submittedName>
        <fullName evidence="1">Uncharacterized protein</fullName>
    </submittedName>
</protein>
<gene>
    <name evidence="1" type="ORF">NAF29_03235</name>
</gene>